<protein>
    <submittedName>
        <fullName evidence="1">Uncharacterized protein</fullName>
    </submittedName>
</protein>
<accession>A0A3P6EQK4</accession>
<dbReference type="AlphaFoldDB" id="A0A3P6EQK4"/>
<gene>
    <name evidence="1" type="ORF">BOLC5T34760H</name>
</gene>
<reference evidence="1" key="1">
    <citation type="submission" date="2018-11" db="EMBL/GenBank/DDBJ databases">
        <authorList>
            <consortium name="Genoscope - CEA"/>
            <person name="William W."/>
        </authorList>
    </citation>
    <scope>NUCLEOTIDE SEQUENCE</scope>
</reference>
<name>A0A3P6EQK4_BRAOL</name>
<sequence length="34" mass="3563">MILGLQDGFSELGMSYSFSVFKGFTGGSIADSGR</sequence>
<proteinExistence type="predicted"/>
<dbReference type="EMBL" id="LR031877">
    <property type="protein sequence ID" value="VDD47213.1"/>
    <property type="molecule type" value="Genomic_DNA"/>
</dbReference>
<evidence type="ECO:0000313" key="1">
    <source>
        <dbReference type="EMBL" id="VDD47213.1"/>
    </source>
</evidence>
<organism evidence="1">
    <name type="scientific">Brassica oleracea</name>
    <name type="common">Wild cabbage</name>
    <dbReference type="NCBI Taxonomy" id="3712"/>
    <lineage>
        <taxon>Eukaryota</taxon>
        <taxon>Viridiplantae</taxon>
        <taxon>Streptophyta</taxon>
        <taxon>Embryophyta</taxon>
        <taxon>Tracheophyta</taxon>
        <taxon>Spermatophyta</taxon>
        <taxon>Magnoliopsida</taxon>
        <taxon>eudicotyledons</taxon>
        <taxon>Gunneridae</taxon>
        <taxon>Pentapetalae</taxon>
        <taxon>rosids</taxon>
        <taxon>malvids</taxon>
        <taxon>Brassicales</taxon>
        <taxon>Brassicaceae</taxon>
        <taxon>Brassiceae</taxon>
        <taxon>Brassica</taxon>
    </lineage>
</organism>